<evidence type="ECO:0000256" key="1">
    <source>
        <dbReference type="ARBA" id="ARBA00004418"/>
    </source>
</evidence>
<dbReference type="AlphaFoldDB" id="A0A1W6ZT47"/>
<dbReference type="Proteomes" id="UP000194137">
    <property type="component" value="Chromosome"/>
</dbReference>
<dbReference type="Gene3D" id="3.40.190.10">
    <property type="entry name" value="Periplasmic binding protein-like II"/>
    <property type="match status" value="2"/>
</dbReference>
<proteinExistence type="inferred from homology"/>
<evidence type="ECO:0000256" key="2">
    <source>
        <dbReference type="ARBA" id="ARBA00010742"/>
    </source>
</evidence>
<dbReference type="Pfam" id="PF09084">
    <property type="entry name" value="NMT1"/>
    <property type="match status" value="1"/>
</dbReference>
<keyword evidence="5" id="KW-1185">Reference proteome</keyword>
<reference evidence="4 5" key="1">
    <citation type="submission" date="2017-05" db="EMBL/GenBank/DDBJ databases">
        <title>Full genome sequence of Pseudorhodoplanes sinuspersici.</title>
        <authorList>
            <person name="Dastgheib S.M.M."/>
            <person name="Shavandi M."/>
            <person name="Tirandaz H."/>
        </authorList>
    </citation>
    <scope>NUCLEOTIDE SEQUENCE [LARGE SCALE GENOMIC DNA]</scope>
    <source>
        <strain evidence="4 5">RIPI110</strain>
    </source>
</reference>
<keyword evidence="3" id="KW-0732">Signal</keyword>
<organism evidence="4 5">
    <name type="scientific">Pseudorhodoplanes sinuspersici</name>
    <dbReference type="NCBI Taxonomy" id="1235591"/>
    <lineage>
        <taxon>Bacteria</taxon>
        <taxon>Pseudomonadati</taxon>
        <taxon>Pseudomonadota</taxon>
        <taxon>Alphaproteobacteria</taxon>
        <taxon>Hyphomicrobiales</taxon>
        <taxon>Pseudorhodoplanes</taxon>
    </lineage>
</organism>
<gene>
    <name evidence="4" type="ORF">CAK95_13040</name>
</gene>
<evidence type="ECO:0000313" key="4">
    <source>
        <dbReference type="EMBL" id="ARP99904.1"/>
    </source>
</evidence>
<evidence type="ECO:0000313" key="5">
    <source>
        <dbReference type="Proteomes" id="UP000194137"/>
    </source>
</evidence>
<comment type="similarity">
    <text evidence="2">Belongs to the bacterial solute-binding protein SsuA/TauA family.</text>
</comment>
<protein>
    <submittedName>
        <fullName evidence="4">Uncharacterized protein</fullName>
    </submittedName>
</protein>
<dbReference type="PANTHER" id="PTHR30024:SF47">
    <property type="entry name" value="TAURINE-BINDING PERIPLASMIC PROTEIN"/>
    <property type="match status" value="1"/>
</dbReference>
<dbReference type="KEGG" id="psin:CAK95_13040"/>
<dbReference type="SUPFAM" id="SSF53850">
    <property type="entry name" value="Periplasmic binding protein-like II"/>
    <property type="match status" value="1"/>
</dbReference>
<dbReference type="GO" id="GO:0042597">
    <property type="term" value="C:periplasmic space"/>
    <property type="evidence" value="ECO:0007669"/>
    <property type="project" value="UniProtKB-SubCell"/>
</dbReference>
<accession>A0A1W6ZT47</accession>
<sequence>MTKLVLAAFAVLFSTFAPTAGAMAQADKLKVAVSQRFFWDSSFVDFAERNGFFKEEGITVEPFYTDGGAATLTAVLSGSVDVGMSNGLLGVIGAYVKGAPVRVISAQMTGAGELYWYVKADSPIKSLKDPAAKTTSFSSPGSSSHLILLALQKQAGSSAKPVPTGGTPSTLTQVMTGQIDVGWAAAPFGLRQLNENQIRVIARTSDVPQIAGQTIRVNVANENALKTKRAAIEKFLRAYQRAIDWAYKDQRAIDIFAENNKLTSDIAKKAVQEFYPKEGLQIGEIKGLDLTLQDALDYKYIPSAKTAQDIAPLFDILYKPAR</sequence>
<comment type="subcellular location">
    <subcellularLocation>
        <location evidence="1">Periplasm</location>
    </subcellularLocation>
</comment>
<dbReference type="EMBL" id="CP021112">
    <property type="protein sequence ID" value="ARP99904.1"/>
    <property type="molecule type" value="Genomic_DNA"/>
</dbReference>
<dbReference type="SMART" id="SM00062">
    <property type="entry name" value="PBPb"/>
    <property type="match status" value="1"/>
</dbReference>
<evidence type="ECO:0000256" key="3">
    <source>
        <dbReference type="ARBA" id="ARBA00022729"/>
    </source>
</evidence>
<dbReference type="InterPro" id="IPR015168">
    <property type="entry name" value="SsuA/THI5"/>
</dbReference>
<dbReference type="STRING" id="1235591.CAK95_13040"/>
<dbReference type="InterPro" id="IPR001638">
    <property type="entry name" value="Solute-binding_3/MltF_N"/>
</dbReference>
<dbReference type="OrthoDB" id="8441883at2"/>
<name>A0A1W6ZT47_9HYPH</name>
<dbReference type="PANTHER" id="PTHR30024">
    <property type="entry name" value="ALIPHATIC SULFONATES-BINDING PROTEIN-RELATED"/>
    <property type="match status" value="1"/>
</dbReference>
<dbReference type="RefSeq" id="WP_086088309.1">
    <property type="nucleotide sequence ID" value="NZ_CP021112.1"/>
</dbReference>